<keyword evidence="21" id="KW-1185">Reference proteome</keyword>
<keyword evidence="9 17" id="KW-1015">Disulfide bond</keyword>
<evidence type="ECO:0000259" key="19">
    <source>
        <dbReference type="SMART" id="SM00835"/>
    </source>
</evidence>
<evidence type="ECO:0000256" key="2">
    <source>
        <dbReference type="ARBA" id="ARBA00004271"/>
    </source>
</evidence>
<dbReference type="GO" id="GO:0048046">
    <property type="term" value="C:apoplast"/>
    <property type="evidence" value="ECO:0007669"/>
    <property type="project" value="UniProtKB-SubCell"/>
</dbReference>
<keyword evidence="4 18" id="KW-0052">Apoplast</keyword>
<keyword evidence="7" id="KW-0732">Signal</keyword>
<comment type="catalytic activity">
    <reaction evidence="12">
        <text>2 superoxide + 2 H(+) = H2O2 + O2</text>
        <dbReference type="Rhea" id="RHEA:20696"/>
        <dbReference type="ChEBI" id="CHEBI:15378"/>
        <dbReference type="ChEBI" id="CHEBI:15379"/>
        <dbReference type="ChEBI" id="CHEBI:16240"/>
        <dbReference type="ChEBI" id="CHEBI:18421"/>
        <dbReference type="EC" id="1.15.1.1"/>
    </reaction>
</comment>
<dbReference type="OrthoDB" id="1921208at2759"/>
<dbReference type="PROSITE" id="PS00725">
    <property type="entry name" value="GERMIN"/>
    <property type="match status" value="1"/>
</dbReference>
<dbReference type="EMBL" id="MJEQ01001661">
    <property type="protein sequence ID" value="OIT29873.1"/>
    <property type="molecule type" value="Genomic_DNA"/>
</dbReference>
<evidence type="ECO:0000256" key="12">
    <source>
        <dbReference type="ARBA" id="ARBA00049204"/>
    </source>
</evidence>
<keyword evidence="10" id="KW-0325">Glycoprotein</keyword>
<evidence type="ECO:0000256" key="17">
    <source>
        <dbReference type="PIRSR" id="PIRSR601929-3"/>
    </source>
</evidence>
<comment type="function">
    <text evidence="13">May interact with bacterial adhesins thereby protecting the reproductive tissues from microbial attack. Has no oxalate oxidase activity.</text>
</comment>
<reference evidence="20" key="1">
    <citation type="submission" date="2016-11" db="EMBL/GenBank/DDBJ databases">
        <title>The genome of Nicotiana attenuata.</title>
        <authorList>
            <person name="Xu S."/>
            <person name="Brockmoeller T."/>
            <person name="Gaquerel E."/>
            <person name="Navarro A."/>
            <person name="Kuhl H."/>
            <person name="Gase K."/>
            <person name="Ling Z."/>
            <person name="Zhou W."/>
            <person name="Kreitzer C."/>
            <person name="Stanke M."/>
            <person name="Tang H."/>
            <person name="Lyons E."/>
            <person name="Pandey P."/>
            <person name="Pandey S.P."/>
            <person name="Timmermann B."/>
            <person name="Baldwin I.T."/>
        </authorList>
    </citation>
    <scope>NUCLEOTIDE SEQUENCE [LARGE SCALE GENOMIC DNA]</scope>
    <source>
        <strain evidence="20">UT</strain>
    </source>
</reference>
<dbReference type="GO" id="GO:2000280">
    <property type="term" value="P:regulation of root development"/>
    <property type="evidence" value="ECO:0007669"/>
    <property type="project" value="UniProtKB-ARBA"/>
</dbReference>
<organism evidence="20 21">
    <name type="scientific">Nicotiana attenuata</name>
    <name type="common">Coyote tobacco</name>
    <dbReference type="NCBI Taxonomy" id="49451"/>
    <lineage>
        <taxon>Eukaryota</taxon>
        <taxon>Viridiplantae</taxon>
        <taxon>Streptophyta</taxon>
        <taxon>Embryophyta</taxon>
        <taxon>Tracheophyta</taxon>
        <taxon>Spermatophyta</taxon>
        <taxon>Magnoliopsida</taxon>
        <taxon>eudicotyledons</taxon>
        <taxon>Gunneridae</taxon>
        <taxon>Pentapetalae</taxon>
        <taxon>asterids</taxon>
        <taxon>lamiids</taxon>
        <taxon>Solanales</taxon>
        <taxon>Solanaceae</taxon>
        <taxon>Nicotianoideae</taxon>
        <taxon>Nicotianeae</taxon>
        <taxon>Nicotiana</taxon>
    </lineage>
</organism>
<dbReference type="InterPro" id="IPR006045">
    <property type="entry name" value="Cupin_1"/>
</dbReference>
<dbReference type="PRINTS" id="PR00325">
    <property type="entry name" value="GERMIN"/>
</dbReference>
<dbReference type="InterPro" id="IPR014710">
    <property type="entry name" value="RmlC-like_jellyroll"/>
</dbReference>
<feature type="binding site" evidence="16">
    <location>
        <position position="123"/>
    </location>
    <ligand>
        <name>Mn(2+)</name>
        <dbReference type="ChEBI" id="CHEBI:29035"/>
    </ligand>
</feature>
<dbReference type="GO" id="GO:0009506">
    <property type="term" value="C:plasmodesma"/>
    <property type="evidence" value="ECO:0007669"/>
    <property type="project" value="UniProtKB-ARBA"/>
</dbReference>
<comment type="subunit">
    <text evidence="14">Monomer. In the absence of manganese, it forms tetrameric and pentameric forms which show superoxide dismutase activity.</text>
</comment>
<comment type="caution">
    <text evidence="20">The sequence shown here is derived from an EMBL/GenBank/DDBJ whole genome shotgun (WGS) entry which is preliminary data.</text>
</comment>
<dbReference type="Gramene" id="OIT29873">
    <property type="protein sequence ID" value="OIT29873"/>
    <property type="gene ID" value="A4A49_25621"/>
</dbReference>
<dbReference type="Pfam" id="PF00190">
    <property type="entry name" value="Cupin_1"/>
    <property type="match status" value="1"/>
</dbReference>
<dbReference type="GO" id="GO:0010497">
    <property type="term" value="P:plasmodesmata-mediated intercellular transport"/>
    <property type="evidence" value="ECO:0007669"/>
    <property type="project" value="UniProtKB-ARBA"/>
</dbReference>
<dbReference type="SUPFAM" id="SSF51182">
    <property type="entry name" value="RmlC-like cupins"/>
    <property type="match status" value="1"/>
</dbReference>
<evidence type="ECO:0000256" key="11">
    <source>
        <dbReference type="ARBA" id="ARBA00023211"/>
    </source>
</evidence>
<evidence type="ECO:0000256" key="6">
    <source>
        <dbReference type="ARBA" id="ARBA00022723"/>
    </source>
</evidence>
<keyword evidence="6 15" id="KW-0479">Metal-binding</keyword>
<evidence type="ECO:0000256" key="16">
    <source>
        <dbReference type="PIRSR" id="PIRSR601929-2"/>
    </source>
</evidence>
<name>A0A314KKR9_NICAT</name>
<evidence type="ECO:0000256" key="4">
    <source>
        <dbReference type="ARBA" id="ARBA00022523"/>
    </source>
</evidence>
<proteinExistence type="inferred from homology"/>
<dbReference type="KEGG" id="nau:109210772"/>
<feature type="binding site" evidence="16">
    <location>
        <position position="121"/>
    </location>
    <ligand>
        <name>Mn(2+)</name>
        <dbReference type="ChEBI" id="CHEBI:29035"/>
    </ligand>
</feature>
<evidence type="ECO:0000256" key="7">
    <source>
        <dbReference type="ARBA" id="ARBA00022729"/>
    </source>
</evidence>
<feature type="binding site" evidence="15">
    <location>
        <position position="128"/>
    </location>
    <ligand>
        <name>oxalate</name>
        <dbReference type="ChEBI" id="CHEBI:30623"/>
    </ligand>
</feature>
<protein>
    <recommendedName>
        <fullName evidence="18">Germin-like protein</fullName>
    </recommendedName>
</protein>
<dbReference type="GO" id="GO:0030145">
    <property type="term" value="F:manganese ion binding"/>
    <property type="evidence" value="ECO:0007669"/>
    <property type="project" value="UniProtKB-UniRule"/>
</dbReference>
<dbReference type="Gene3D" id="2.60.120.10">
    <property type="entry name" value="Jelly Rolls"/>
    <property type="match status" value="1"/>
</dbReference>
<feature type="binding site" evidence="16">
    <location>
        <position position="128"/>
    </location>
    <ligand>
        <name>Mn(2+)</name>
        <dbReference type="ChEBI" id="CHEBI:29035"/>
    </ligand>
</feature>
<sequence>MISSQIIITMTMAFLIITIVITSYFSSLVSAYDLDPPQDLCVAVQDSNTSVLMNGKVCKDPKLATANDFFASGFNESGRPIPNYLGFAVNILNVNRMPGLNTLGISIARADLEPFGLISPHIHPRGNELILVLEGILYVGFTIPDPGNPFKSRLFEKILNPGDVFVIPQSLIHVQYNLGTTNTTALSVFNSQNPGVHMIPFQLFGSNPPILDDVLVKGFRLDKKVIEHLRAQFSSKS</sequence>
<dbReference type="CDD" id="cd02241">
    <property type="entry name" value="cupin_OxOx"/>
    <property type="match status" value="1"/>
</dbReference>
<dbReference type="SMART" id="SM00835">
    <property type="entry name" value="Cupin_1"/>
    <property type="match status" value="1"/>
</dbReference>
<evidence type="ECO:0000256" key="10">
    <source>
        <dbReference type="ARBA" id="ARBA00023180"/>
    </source>
</evidence>
<keyword evidence="8" id="KW-0560">Oxidoreductase</keyword>
<evidence type="ECO:0000256" key="8">
    <source>
        <dbReference type="ARBA" id="ARBA00023002"/>
    </source>
</evidence>
<evidence type="ECO:0000256" key="9">
    <source>
        <dbReference type="ARBA" id="ARBA00023157"/>
    </source>
</evidence>
<dbReference type="PANTHER" id="PTHR31238">
    <property type="entry name" value="GERMIN-LIKE PROTEIN SUBFAMILY 3 MEMBER 3"/>
    <property type="match status" value="1"/>
</dbReference>
<keyword evidence="11 15" id="KW-0464">Manganese</keyword>
<evidence type="ECO:0000256" key="14">
    <source>
        <dbReference type="ARBA" id="ARBA00064720"/>
    </source>
</evidence>
<dbReference type="FunFam" id="2.60.120.10:FF:000025">
    <property type="entry name" value="germin-like protein subfamily 2 member 1"/>
    <property type="match status" value="1"/>
</dbReference>
<evidence type="ECO:0000313" key="21">
    <source>
        <dbReference type="Proteomes" id="UP000187609"/>
    </source>
</evidence>
<feature type="domain" description="Cupin type-1" evidence="19">
    <location>
        <begin position="72"/>
        <end position="227"/>
    </location>
</feature>
<feature type="disulfide bond" evidence="17">
    <location>
        <begin position="41"/>
        <end position="58"/>
    </location>
</feature>
<evidence type="ECO:0000256" key="3">
    <source>
        <dbReference type="ARBA" id="ARBA00007456"/>
    </source>
</evidence>
<evidence type="ECO:0000256" key="15">
    <source>
        <dbReference type="PIRSR" id="PIRSR601929-1"/>
    </source>
</evidence>
<keyword evidence="5 18" id="KW-0964">Secreted</keyword>
<comment type="cofactor">
    <cofactor evidence="1">
        <name>Mn(2+)</name>
        <dbReference type="ChEBI" id="CHEBI:29035"/>
    </cofactor>
</comment>
<feature type="binding site" evidence="16">
    <location>
        <position position="173"/>
    </location>
    <ligand>
        <name>Mn(2+)</name>
        <dbReference type="ChEBI" id="CHEBI:29035"/>
    </ligand>
</feature>
<dbReference type="InterPro" id="IPR019780">
    <property type="entry name" value="Germin_Mn-BS"/>
</dbReference>
<evidence type="ECO:0000313" key="20">
    <source>
        <dbReference type="EMBL" id="OIT29873.1"/>
    </source>
</evidence>
<dbReference type="InterPro" id="IPR001929">
    <property type="entry name" value="Germin"/>
</dbReference>
<evidence type="ECO:0000256" key="5">
    <source>
        <dbReference type="ARBA" id="ARBA00022525"/>
    </source>
</evidence>
<evidence type="ECO:0000256" key="13">
    <source>
        <dbReference type="ARBA" id="ARBA00058969"/>
    </source>
</evidence>
<dbReference type="GO" id="GO:0004784">
    <property type="term" value="F:superoxide dismutase activity"/>
    <property type="evidence" value="ECO:0007669"/>
    <property type="project" value="UniProtKB-EC"/>
</dbReference>
<dbReference type="SMR" id="A0A314KKR9"/>
<comment type="subcellular location">
    <subcellularLocation>
        <location evidence="2 18">Secreted</location>
        <location evidence="2 18">Extracellular space</location>
        <location evidence="2 18">Apoplast</location>
    </subcellularLocation>
</comment>
<dbReference type="AlphaFoldDB" id="A0A314KKR9"/>
<feature type="binding site" evidence="15">
    <location>
        <position position="123"/>
    </location>
    <ligand>
        <name>oxalate</name>
        <dbReference type="ChEBI" id="CHEBI:30623"/>
    </ligand>
</feature>
<dbReference type="InterPro" id="IPR011051">
    <property type="entry name" value="RmlC_Cupin_sf"/>
</dbReference>
<dbReference type="Proteomes" id="UP000187609">
    <property type="component" value="Unassembled WGS sequence"/>
</dbReference>
<accession>A0A314KKR9</accession>
<gene>
    <name evidence="20" type="ORF">A4A49_25621</name>
</gene>
<comment type="similarity">
    <text evidence="3 18">Belongs to the germin family.</text>
</comment>
<evidence type="ECO:0000256" key="18">
    <source>
        <dbReference type="RuleBase" id="RU366015"/>
    </source>
</evidence>
<evidence type="ECO:0000256" key="1">
    <source>
        <dbReference type="ARBA" id="ARBA00001936"/>
    </source>
</evidence>